<evidence type="ECO:0000313" key="2">
    <source>
        <dbReference type="EMBL" id="GJU10040.1"/>
    </source>
</evidence>
<organism evidence="2 3">
    <name type="scientific">Tanacetum coccineum</name>
    <dbReference type="NCBI Taxonomy" id="301880"/>
    <lineage>
        <taxon>Eukaryota</taxon>
        <taxon>Viridiplantae</taxon>
        <taxon>Streptophyta</taxon>
        <taxon>Embryophyta</taxon>
        <taxon>Tracheophyta</taxon>
        <taxon>Spermatophyta</taxon>
        <taxon>Magnoliopsida</taxon>
        <taxon>eudicotyledons</taxon>
        <taxon>Gunneridae</taxon>
        <taxon>Pentapetalae</taxon>
        <taxon>asterids</taxon>
        <taxon>campanulids</taxon>
        <taxon>Asterales</taxon>
        <taxon>Asteraceae</taxon>
        <taxon>Asteroideae</taxon>
        <taxon>Anthemideae</taxon>
        <taxon>Anthemidinae</taxon>
        <taxon>Tanacetum</taxon>
    </lineage>
</organism>
<evidence type="ECO:0000313" key="3">
    <source>
        <dbReference type="Proteomes" id="UP001151760"/>
    </source>
</evidence>
<comment type="caution">
    <text evidence="2">The sequence shown here is derived from an EMBL/GenBank/DDBJ whole genome shotgun (WGS) entry which is preliminary data.</text>
</comment>
<reference evidence="2" key="2">
    <citation type="submission" date="2022-01" db="EMBL/GenBank/DDBJ databases">
        <authorList>
            <person name="Yamashiro T."/>
            <person name="Shiraishi A."/>
            <person name="Satake H."/>
            <person name="Nakayama K."/>
        </authorList>
    </citation>
    <scope>NUCLEOTIDE SEQUENCE</scope>
</reference>
<feature type="region of interest" description="Disordered" evidence="1">
    <location>
        <begin position="22"/>
        <end position="102"/>
    </location>
</feature>
<feature type="compositionally biased region" description="Polar residues" evidence="1">
    <location>
        <begin position="75"/>
        <end position="88"/>
    </location>
</feature>
<feature type="compositionally biased region" description="Basic and acidic residues" evidence="1">
    <location>
        <begin position="58"/>
        <end position="69"/>
    </location>
</feature>
<name>A0ABQ5JDL6_9ASTR</name>
<dbReference type="Proteomes" id="UP001151760">
    <property type="component" value="Unassembled WGS sequence"/>
</dbReference>
<gene>
    <name evidence="2" type="ORF">Tco_1132436</name>
</gene>
<reference evidence="2" key="1">
    <citation type="journal article" date="2022" name="Int. J. Mol. Sci.">
        <title>Draft Genome of Tanacetum Coccineum: Genomic Comparison of Closely Related Tanacetum-Family Plants.</title>
        <authorList>
            <person name="Yamashiro T."/>
            <person name="Shiraishi A."/>
            <person name="Nakayama K."/>
            <person name="Satake H."/>
        </authorList>
    </citation>
    <scope>NUCLEOTIDE SEQUENCE</scope>
</reference>
<proteinExistence type="predicted"/>
<sequence length="189" mass="21867">MKTTVKGNVVAIDVVDRHNNLRSAPYSGLDEFKEPEFKGYGPENSKQESNVVCETELDNSKENSDKSLVKEQVSQDKSSFVESYGPNTNDEEQDESKPKSVKKTVILTDAKKEFAKHENNEKPFKKVTGLRMLKVLSNYWGKPQHDDKGIVTGMLRHMNWNILISSDFKQFEWRLMRHLRRCSMVGKYY</sequence>
<dbReference type="EMBL" id="BQNB010021784">
    <property type="protein sequence ID" value="GJU10040.1"/>
    <property type="molecule type" value="Genomic_DNA"/>
</dbReference>
<protein>
    <submittedName>
        <fullName evidence="2">Uncharacterized protein</fullName>
    </submittedName>
</protein>
<accession>A0ABQ5JDL6</accession>
<evidence type="ECO:0000256" key="1">
    <source>
        <dbReference type="SAM" id="MobiDB-lite"/>
    </source>
</evidence>
<keyword evidence="3" id="KW-1185">Reference proteome</keyword>